<protein>
    <submittedName>
        <fullName evidence="1">Uncharacterized protein</fullName>
    </submittedName>
</protein>
<proteinExistence type="predicted"/>
<organism evidence="1 2">
    <name type="scientific">Eretmocerus hayati</name>
    <dbReference type="NCBI Taxonomy" id="131215"/>
    <lineage>
        <taxon>Eukaryota</taxon>
        <taxon>Metazoa</taxon>
        <taxon>Ecdysozoa</taxon>
        <taxon>Arthropoda</taxon>
        <taxon>Hexapoda</taxon>
        <taxon>Insecta</taxon>
        <taxon>Pterygota</taxon>
        <taxon>Neoptera</taxon>
        <taxon>Endopterygota</taxon>
        <taxon>Hymenoptera</taxon>
        <taxon>Apocrita</taxon>
        <taxon>Proctotrupomorpha</taxon>
        <taxon>Chalcidoidea</taxon>
        <taxon>Aphelinidae</taxon>
        <taxon>Aphelininae</taxon>
        <taxon>Eretmocerus</taxon>
    </lineage>
</organism>
<evidence type="ECO:0000313" key="2">
    <source>
        <dbReference type="Proteomes" id="UP001239111"/>
    </source>
</evidence>
<evidence type="ECO:0000313" key="1">
    <source>
        <dbReference type="EMBL" id="KAJ8668023.1"/>
    </source>
</evidence>
<comment type="caution">
    <text evidence="1">The sequence shown here is derived from an EMBL/GenBank/DDBJ whole genome shotgun (WGS) entry which is preliminary data.</text>
</comment>
<dbReference type="Proteomes" id="UP001239111">
    <property type="component" value="Chromosome 4"/>
</dbReference>
<keyword evidence="2" id="KW-1185">Reference proteome</keyword>
<sequence>MAQPQHFPPYQRSVCLHDEDVSPKTLIQKYGQLKWAITNGRKETAESLLEQNVPVNACANGYSDLRSPLHFSVYLEDLELVKKLLDNGASVNVLNCNEETPLMIAAKMEKNAMVDLLLTAADLKNVSNRENLTHLHIACMRNQVNTVIKLTKCSEDLAQYVKINSIRWSGFTPLHFAVRFCCIETVQFLLSAGAEITAQDVNQLTPLHWADMLRDEQIMDILLLSHRDVVSNPVKYRRLISFSHSLHSE</sequence>
<accession>A0ACC2NAR0</accession>
<gene>
    <name evidence="1" type="ORF">QAD02_009686</name>
</gene>
<reference evidence="1" key="1">
    <citation type="submission" date="2023-04" db="EMBL/GenBank/DDBJ databases">
        <title>A chromosome-level genome assembly of the parasitoid wasp Eretmocerus hayati.</title>
        <authorList>
            <person name="Zhong Y."/>
            <person name="Liu S."/>
            <person name="Liu Y."/>
        </authorList>
    </citation>
    <scope>NUCLEOTIDE SEQUENCE</scope>
    <source>
        <strain evidence="1">ZJU_SS_LIU_2023</strain>
    </source>
</reference>
<name>A0ACC2NAR0_9HYME</name>
<dbReference type="EMBL" id="CM056744">
    <property type="protein sequence ID" value="KAJ8668023.1"/>
    <property type="molecule type" value="Genomic_DNA"/>
</dbReference>